<evidence type="ECO:0000256" key="1">
    <source>
        <dbReference type="SAM" id="Phobius"/>
    </source>
</evidence>
<keyword evidence="1" id="KW-0812">Transmembrane</keyword>
<reference evidence="2 3" key="1">
    <citation type="journal article" date="2006" name="Int. J. Syst. Evol. Microbiol.">
        <title>Costertonia aggregata gen. nov., sp. nov., a mesophilic marine bacterium of the family Flavobacteriaceae, isolated from a mature biofilm.</title>
        <authorList>
            <person name="Kwon K.K."/>
            <person name="Lee Y.K."/>
            <person name="Lee H.K."/>
        </authorList>
    </citation>
    <scope>NUCLEOTIDE SEQUENCE [LARGE SCALE GENOMIC DNA]</scope>
    <source>
        <strain evidence="2 3">KCCM 42265</strain>
    </source>
</reference>
<keyword evidence="1" id="KW-0472">Membrane</keyword>
<protein>
    <submittedName>
        <fullName evidence="2">Uncharacterized protein</fullName>
    </submittedName>
</protein>
<keyword evidence="1" id="KW-1133">Transmembrane helix</keyword>
<dbReference type="RefSeq" id="WP_179242719.1">
    <property type="nucleotide sequence ID" value="NZ_CP058595.1"/>
</dbReference>
<dbReference type="AlphaFoldDB" id="A0A7H9ASM0"/>
<evidence type="ECO:0000313" key="2">
    <source>
        <dbReference type="EMBL" id="QLG46440.1"/>
    </source>
</evidence>
<dbReference type="EMBL" id="CP058595">
    <property type="protein sequence ID" value="QLG46440.1"/>
    <property type="molecule type" value="Genomic_DNA"/>
</dbReference>
<dbReference type="KEGG" id="cagg:HYG79_14145"/>
<dbReference type="Proteomes" id="UP000509302">
    <property type="component" value="Chromosome"/>
</dbReference>
<feature type="transmembrane region" description="Helical" evidence="1">
    <location>
        <begin position="97"/>
        <end position="116"/>
    </location>
</feature>
<keyword evidence="3" id="KW-1185">Reference proteome</keyword>
<sequence>MFYTITDYYDPIGEKKIPTKCPDCGNNNCLELSFYQRRTESPFGTKTTKKVTGILFCHHSKTEIAPVLWTDEIANYFDTEKPKLRLQPNMFKFSKRFYILLFFLLTITAVVVGFGVKEYITATDIENISKGDKVKAMYSGIEKSNSVMYGDTWFLVQRIEADTVWLQRHKDHNNEKGFSFDLETSNFSGELIKASLPRIKKRSLESFDYENQPFTGIITEIETD</sequence>
<accession>A0A7H9ASM0</accession>
<proteinExistence type="predicted"/>
<evidence type="ECO:0000313" key="3">
    <source>
        <dbReference type="Proteomes" id="UP000509302"/>
    </source>
</evidence>
<organism evidence="2 3">
    <name type="scientific">Costertonia aggregata</name>
    <dbReference type="NCBI Taxonomy" id="343403"/>
    <lineage>
        <taxon>Bacteria</taxon>
        <taxon>Pseudomonadati</taxon>
        <taxon>Bacteroidota</taxon>
        <taxon>Flavobacteriia</taxon>
        <taxon>Flavobacteriales</taxon>
        <taxon>Flavobacteriaceae</taxon>
        <taxon>Costertonia</taxon>
    </lineage>
</organism>
<gene>
    <name evidence="2" type="ORF">HYG79_14145</name>
</gene>
<name>A0A7H9ASM0_9FLAO</name>